<dbReference type="CDD" id="cd22016">
    <property type="entry name" value="HMG-box_NHP10-like"/>
    <property type="match status" value="1"/>
</dbReference>
<dbReference type="InterPro" id="IPR056513">
    <property type="entry name" value="INO80F"/>
</dbReference>
<dbReference type="InterPro" id="IPR009071">
    <property type="entry name" value="HMG_box_dom"/>
</dbReference>
<dbReference type="AlphaFoldDB" id="A0A6P5AJA0"/>
<dbReference type="GO" id="GO:0003677">
    <property type="term" value="F:DNA binding"/>
    <property type="evidence" value="ECO:0007669"/>
    <property type="project" value="UniProtKB-UniRule"/>
</dbReference>
<dbReference type="GO" id="GO:0005634">
    <property type="term" value="C:nucleus"/>
    <property type="evidence" value="ECO:0007669"/>
    <property type="project" value="UniProtKB-SubCell"/>
</dbReference>
<comment type="subcellular location">
    <subcellularLocation>
        <location evidence="1">Nucleus</location>
    </subcellularLocation>
</comment>
<dbReference type="Pfam" id="PF00505">
    <property type="entry name" value="HMG_box"/>
    <property type="match status" value="1"/>
</dbReference>
<dbReference type="GeneID" id="109483450"/>
<feature type="domain" description="HMG box" evidence="7">
    <location>
        <begin position="189"/>
        <end position="262"/>
    </location>
</feature>
<gene>
    <name evidence="9" type="primary">LOC109483450</name>
</gene>
<dbReference type="Pfam" id="PF24245">
    <property type="entry name" value="INO80F"/>
    <property type="match status" value="1"/>
</dbReference>
<feature type="compositionally biased region" description="Basic and acidic residues" evidence="6">
    <location>
        <begin position="278"/>
        <end position="299"/>
    </location>
</feature>
<proteinExistence type="predicted"/>
<feature type="coiled-coil region" evidence="5">
    <location>
        <begin position="68"/>
        <end position="102"/>
    </location>
</feature>
<dbReference type="SMART" id="SM00398">
    <property type="entry name" value="HMG"/>
    <property type="match status" value="1"/>
</dbReference>
<keyword evidence="2 4" id="KW-0238">DNA-binding</keyword>
<evidence type="ECO:0000256" key="5">
    <source>
        <dbReference type="SAM" id="Coils"/>
    </source>
</evidence>
<dbReference type="RefSeq" id="XP_019642046.1">
    <property type="nucleotide sequence ID" value="XM_019786487.1"/>
</dbReference>
<feature type="region of interest" description="Disordered" evidence="6">
    <location>
        <begin position="1"/>
        <end position="51"/>
    </location>
</feature>
<feature type="compositionally biased region" description="Basic and acidic residues" evidence="6">
    <location>
        <begin position="13"/>
        <end position="22"/>
    </location>
</feature>
<dbReference type="PROSITE" id="PS50118">
    <property type="entry name" value="HMG_BOX_2"/>
    <property type="match status" value="1"/>
</dbReference>
<keyword evidence="3 4" id="KW-0539">Nucleus</keyword>
<dbReference type="Gene3D" id="1.10.30.10">
    <property type="entry name" value="High mobility group box domain"/>
    <property type="match status" value="1"/>
</dbReference>
<evidence type="ECO:0000256" key="2">
    <source>
        <dbReference type="ARBA" id="ARBA00023125"/>
    </source>
</evidence>
<dbReference type="GO" id="GO:0006357">
    <property type="term" value="P:regulation of transcription by RNA polymerase II"/>
    <property type="evidence" value="ECO:0007669"/>
    <property type="project" value="TreeGrafter"/>
</dbReference>
<keyword evidence="8" id="KW-1185">Reference proteome</keyword>
<evidence type="ECO:0000256" key="3">
    <source>
        <dbReference type="ARBA" id="ARBA00023242"/>
    </source>
</evidence>
<dbReference type="SUPFAM" id="SSF47095">
    <property type="entry name" value="HMG-box"/>
    <property type="match status" value="1"/>
</dbReference>
<feature type="region of interest" description="Disordered" evidence="6">
    <location>
        <begin position="168"/>
        <end position="192"/>
    </location>
</feature>
<feature type="compositionally biased region" description="Low complexity" evidence="6">
    <location>
        <begin position="300"/>
        <end position="310"/>
    </location>
</feature>
<reference evidence="9" key="1">
    <citation type="submission" date="2025-08" db="UniProtKB">
        <authorList>
            <consortium name="RefSeq"/>
        </authorList>
    </citation>
    <scope>IDENTIFICATION</scope>
    <source>
        <tissue evidence="9">Gonad</tissue>
    </source>
</reference>
<feature type="DNA-binding region" description="HMG box" evidence="4">
    <location>
        <begin position="189"/>
        <end position="262"/>
    </location>
</feature>
<dbReference type="PANTHER" id="PTHR48112">
    <property type="entry name" value="HIGH MOBILITY GROUP PROTEIN DSP1"/>
    <property type="match status" value="1"/>
</dbReference>
<dbReference type="OrthoDB" id="10070927at2759"/>
<organism evidence="8 9">
    <name type="scientific">Branchiostoma belcheri</name>
    <name type="common">Amphioxus</name>
    <dbReference type="NCBI Taxonomy" id="7741"/>
    <lineage>
        <taxon>Eukaryota</taxon>
        <taxon>Metazoa</taxon>
        <taxon>Chordata</taxon>
        <taxon>Cephalochordata</taxon>
        <taxon>Leptocardii</taxon>
        <taxon>Amphioxiformes</taxon>
        <taxon>Branchiostomatidae</taxon>
        <taxon>Branchiostoma</taxon>
    </lineage>
</organism>
<evidence type="ECO:0000313" key="8">
    <source>
        <dbReference type="Proteomes" id="UP000515135"/>
    </source>
</evidence>
<protein>
    <submittedName>
        <fullName evidence="9">High mobility group B protein 15-like isoform X2</fullName>
    </submittedName>
</protein>
<dbReference type="PANTHER" id="PTHR48112:SF22">
    <property type="entry name" value="MITOCHONDRIAL TRANSCRIPTION FACTOR A, ISOFORM B"/>
    <property type="match status" value="1"/>
</dbReference>
<dbReference type="InterPro" id="IPR050342">
    <property type="entry name" value="HMGB"/>
</dbReference>
<evidence type="ECO:0000313" key="9">
    <source>
        <dbReference type="RefSeq" id="XP_019642046.1"/>
    </source>
</evidence>
<feature type="region of interest" description="Disordered" evidence="6">
    <location>
        <begin position="258"/>
        <end position="310"/>
    </location>
</feature>
<evidence type="ECO:0000256" key="1">
    <source>
        <dbReference type="ARBA" id="ARBA00004123"/>
    </source>
</evidence>
<accession>A0A6P5AJA0</accession>
<evidence type="ECO:0000256" key="6">
    <source>
        <dbReference type="SAM" id="MobiDB-lite"/>
    </source>
</evidence>
<feature type="compositionally biased region" description="Polar residues" evidence="6">
    <location>
        <begin position="23"/>
        <end position="43"/>
    </location>
</feature>
<evidence type="ECO:0000256" key="4">
    <source>
        <dbReference type="PROSITE-ProRule" id="PRU00267"/>
    </source>
</evidence>
<dbReference type="Proteomes" id="UP000515135">
    <property type="component" value="Unplaced"/>
</dbReference>
<keyword evidence="5" id="KW-0175">Coiled coil</keyword>
<feature type="compositionally biased region" description="Basic and acidic residues" evidence="6">
    <location>
        <begin position="178"/>
        <end position="188"/>
    </location>
</feature>
<dbReference type="InterPro" id="IPR036910">
    <property type="entry name" value="HMG_box_dom_sf"/>
</dbReference>
<name>A0A6P5AJA0_BRABE</name>
<feature type="compositionally biased region" description="Polar residues" evidence="6">
    <location>
        <begin position="261"/>
        <end position="275"/>
    </location>
</feature>
<sequence>MAAVEDLEVDVQSGHEYDHENSQHAGQNGFSGVQPSANSSTGDQPAVDPYKQRHSVLKRKCEEVQLTNERLVNRLHHVKRIIRRLKRERRFLTKKLDDHGDDYKAALLSLPEEVSVGYQYQPPPNYQLFQQGTMGDLQSYPGSMGPHMAPSMAPGLLPFPGSATITLQASGKKKHKQTKSEKEKDPNAPKKPANAFFMFCQQRRSQVQETYYKEHKEEIGHHELTKRLAKSWNSLSSEDKKRYYDMYEKDKERYEREMREYTSNPNPSATSTVTSAHGGEEVKVKKEDVDSGESLHIDVESSGDSVSVGQSCEPIVSTNQFSLTMPSQLTEEDT</sequence>
<evidence type="ECO:0000259" key="7">
    <source>
        <dbReference type="PROSITE" id="PS50118"/>
    </source>
</evidence>